<keyword evidence="4 8" id="KW-0418">Kinase</keyword>
<dbReference type="Proteomes" id="UP000796880">
    <property type="component" value="Unassembled WGS sequence"/>
</dbReference>
<keyword evidence="2 8" id="KW-0808">Transferase</keyword>
<dbReference type="InterPro" id="IPR002423">
    <property type="entry name" value="Cpn60/GroEL/TCP-1"/>
</dbReference>
<evidence type="ECO:0000256" key="6">
    <source>
        <dbReference type="ARBA" id="ARBA00023464"/>
    </source>
</evidence>
<evidence type="ECO:0000256" key="1">
    <source>
        <dbReference type="ARBA" id="ARBA00012009"/>
    </source>
</evidence>
<feature type="domain" description="PIPK" evidence="10">
    <location>
        <begin position="1283"/>
        <end position="1607"/>
    </location>
</feature>
<dbReference type="EC" id="2.7.1.150" evidence="1"/>
<reference evidence="11" key="1">
    <citation type="submission" date="2020-03" db="EMBL/GenBank/DDBJ databases">
        <title>A high-quality chromosome-level genome assembly of a woody plant with both climbing and erect habits, Rhamnella rubrinervis.</title>
        <authorList>
            <person name="Lu Z."/>
            <person name="Yang Y."/>
            <person name="Zhu X."/>
            <person name="Sun Y."/>
        </authorList>
    </citation>
    <scope>NUCLEOTIDE SEQUENCE</scope>
    <source>
        <strain evidence="11">BYM</strain>
        <tissue evidence="11">Leaf</tissue>
    </source>
</reference>
<keyword evidence="5 8" id="KW-0067">ATP-binding</keyword>
<dbReference type="GO" id="GO:0005524">
    <property type="term" value="F:ATP binding"/>
    <property type="evidence" value="ECO:0007669"/>
    <property type="project" value="UniProtKB-UniRule"/>
</dbReference>
<evidence type="ECO:0000256" key="9">
    <source>
        <dbReference type="SAM" id="MobiDB-lite"/>
    </source>
</evidence>
<evidence type="ECO:0000259" key="10">
    <source>
        <dbReference type="PROSITE" id="PS51455"/>
    </source>
</evidence>
<dbReference type="PANTHER" id="PTHR45748:SF4">
    <property type="entry name" value="1-PHOSPHATIDYLINOSITOL-3-PHOSPHATE 5-KINASE FAB1D-RELATED"/>
    <property type="match status" value="1"/>
</dbReference>
<dbReference type="OrthoDB" id="158357at2759"/>
<dbReference type="PANTHER" id="PTHR45748">
    <property type="entry name" value="1-PHOSPHATIDYLINOSITOL 3-PHOSPHATE 5-KINASE-RELATED"/>
    <property type="match status" value="1"/>
</dbReference>
<protein>
    <recommendedName>
        <fullName evidence="1">1-phosphatidylinositol-3-phosphate 5-kinase</fullName>
        <ecNumber evidence="1">2.7.1.150</ecNumber>
    </recommendedName>
    <alternativeName>
        <fullName evidence="7">Phosphatidylinositol 3-phosphate 5-kinase type III</fullName>
    </alternativeName>
</protein>
<feature type="region of interest" description="Disordered" evidence="9">
    <location>
        <begin position="158"/>
        <end position="242"/>
    </location>
</feature>
<feature type="compositionally biased region" description="Polar residues" evidence="9">
    <location>
        <begin position="1630"/>
        <end position="1648"/>
    </location>
</feature>
<dbReference type="InterPro" id="IPR027484">
    <property type="entry name" value="PInositol-4-P-5-kinase_N"/>
</dbReference>
<dbReference type="GO" id="GO:0046854">
    <property type="term" value="P:phosphatidylinositol phosphate biosynthetic process"/>
    <property type="evidence" value="ECO:0007669"/>
    <property type="project" value="TreeGrafter"/>
</dbReference>
<feature type="region of interest" description="Disordered" evidence="9">
    <location>
        <begin position="1629"/>
        <end position="1648"/>
    </location>
</feature>
<evidence type="ECO:0000256" key="8">
    <source>
        <dbReference type="PROSITE-ProRule" id="PRU00781"/>
    </source>
</evidence>
<evidence type="ECO:0000256" key="7">
    <source>
        <dbReference type="ARBA" id="ARBA00077223"/>
    </source>
</evidence>
<dbReference type="CDD" id="cd17300">
    <property type="entry name" value="PIPKc_PIKfyve"/>
    <property type="match status" value="1"/>
</dbReference>
<dbReference type="Gene3D" id="3.30.810.10">
    <property type="entry name" value="2-Layer Sandwich"/>
    <property type="match status" value="1"/>
</dbReference>
<dbReference type="CDD" id="cd03334">
    <property type="entry name" value="Fab1_TCP"/>
    <property type="match status" value="1"/>
</dbReference>
<keyword evidence="12" id="KW-1185">Reference proteome</keyword>
<name>A0A8K0H8K7_9ROSA</name>
<dbReference type="InterPro" id="IPR002498">
    <property type="entry name" value="PInositol-4-P-4/5-kinase_core"/>
</dbReference>
<dbReference type="FunFam" id="3.30.810.10:FF:000001">
    <property type="entry name" value="1-phosphatidylinositol 3-phosphate 5-kinase FAB1"/>
    <property type="match status" value="1"/>
</dbReference>
<proteinExistence type="predicted"/>
<keyword evidence="3 8" id="KW-0547">Nucleotide-binding</keyword>
<evidence type="ECO:0000256" key="2">
    <source>
        <dbReference type="ARBA" id="ARBA00022679"/>
    </source>
</evidence>
<comment type="subunit">
    <text evidence="6">Component of the PI(3,5)P2 regulatory complex at least composed of ATG18, SAC/FIG4, FAB1 and VAC14.</text>
</comment>
<dbReference type="InterPro" id="IPR044769">
    <property type="entry name" value="PIKfyve_PIPKc"/>
</dbReference>
<dbReference type="EMBL" id="VOIH02000005">
    <property type="protein sequence ID" value="KAF3447358.1"/>
    <property type="molecule type" value="Genomic_DNA"/>
</dbReference>
<comment type="caution">
    <text evidence="11">The sequence shown here is derived from an EMBL/GenBank/DDBJ whole genome shotgun (WGS) entry which is preliminary data.</text>
</comment>
<dbReference type="InterPro" id="IPR027483">
    <property type="entry name" value="PInositol-4-P-4/5-kinase_C_sf"/>
</dbReference>
<dbReference type="SMART" id="SM00330">
    <property type="entry name" value="PIPKc"/>
    <property type="match status" value="1"/>
</dbReference>
<feature type="compositionally biased region" description="Acidic residues" evidence="9">
    <location>
        <begin position="199"/>
        <end position="221"/>
    </location>
</feature>
<organism evidence="11 12">
    <name type="scientific">Rhamnella rubrinervis</name>
    <dbReference type="NCBI Taxonomy" id="2594499"/>
    <lineage>
        <taxon>Eukaryota</taxon>
        <taxon>Viridiplantae</taxon>
        <taxon>Streptophyta</taxon>
        <taxon>Embryophyta</taxon>
        <taxon>Tracheophyta</taxon>
        <taxon>Spermatophyta</taxon>
        <taxon>Magnoliopsida</taxon>
        <taxon>eudicotyledons</taxon>
        <taxon>Gunneridae</taxon>
        <taxon>Pentapetalae</taxon>
        <taxon>rosids</taxon>
        <taxon>fabids</taxon>
        <taxon>Rosales</taxon>
        <taxon>Rhamnaceae</taxon>
        <taxon>rhamnoid group</taxon>
        <taxon>Rhamneae</taxon>
        <taxon>Rhamnella</taxon>
    </lineage>
</organism>
<dbReference type="Gene3D" id="3.50.7.10">
    <property type="entry name" value="GroEL"/>
    <property type="match status" value="1"/>
</dbReference>
<dbReference type="Gene3D" id="3.30.800.10">
    <property type="entry name" value="Phosphatidylinositol Phosphate Kinase II Beta"/>
    <property type="match status" value="1"/>
</dbReference>
<dbReference type="GO" id="GO:0000285">
    <property type="term" value="F:1-phosphatidylinositol-3-phosphate 5-kinase activity"/>
    <property type="evidence" value="ECO:0007669"/>
    <property type="project" value="UniProtKB-EC"/>
</dbReference>
<evidence type="ECO:0000313" key="11">
    <source>
        <dbReference type="EMBL" id="KAF3447358.1"/>
    </source>
</evidence>
<dbReference type="Pfam" id="PF00118">
    <property type="entry name" value="Cpn60_TCP1"/>
    <property type="match status" value="1"/>
</dbReference>
<evidence type="ECO:0000313" key="12">
    <source>
        <dbReference type="Proteomes" id="UP000796880"/>
    </source>
</evidence>
<evidence type="ECO:0000256" key="5">
    <source>
        <dbReference type="ARBA" id="ARBA00022840"/>
    </source>
</evidence>
<dbReference type="FunFam" id="3.30.800.10:FF:000007">
    <property type="entry name" value="Putative 1-phosphatidylinositol-4-phosphate 5-kinase/ zinc ion binding family"/>
    <property type="match status" value="1"/>
</dbReference>
<evidence type="ECO:0000256" key="4">
    <source>
        <dbReference type="ARBA" id="ARBA00022777"/>
    </source>
</evidence>
<dbReference type="SUPFAM" id="SSF52029">
    <property type="entry name" value="GroEL apical domain-like"/>
    <property type="match status" value="1"/>
</dbReference>
<gene>
    <name evidence="11" type="ORF">FNV43_RR12544</name>
</gene>
<dbReference type="InterPro" id="IPR027409">
    <property type="entry name" value="GroEL-like_apical_dom_sf"/>
</dbReference>
<dbReference type="SUPFAM" id="SSF56104">
    <property type="entry name" value="SAICAR synthase-like"/>
    <property type="match status" value="1"/>
</dbReference>
<dbReference type="PROSITE" id="PS51455">
    <property type="entry name" value="PIPK"/>
    <property type="match status" value="1"/>
</dbReference>
<dbReference type="GO" id="GO:0010008">
    <property type="term" value="C:endosome membrane"/>
    <property type="evidence" value="ECO:0007669"/>
    <property type="project" value="TreeGrafter"/>
</dbReference>
<evidence type="ECO:0000256" key="3">
    <source>
        <dbReference type="ARBA" id="ARBA00022741"/>
    </source>
</evidence>
<dbReference type="FunFam" id="3.50.7.10:FF:000007">
    <property type="entry name" value="1-phosphatidylinositol 3-phosphate 5-kinase isoform X1"/>
    <property type="match status" value="1"/>
</dbReference>
<dbReference type="Pfam" id="PF01504">
    <property type="entry name" value="PIP5K"/>
    <property type="match status" value="1"/>
</dbReference>
<accession>A0A8K0H8K7</accession>
<sequence length="1648" mass="182898">MCSMCHHCEADLTKLKDDGKIQKNVNSLKSGNQDPICICKSCGVKLEQDSIKQGVMSPYATPMISPATSLSSSDRSVSSCSEFSVDVNGYERCNQEEGTTNSSQEDLNYRSNGPLQNLGIDFPVNGVDSTQMESKGKENHSSSASYIVRDVEITENCNGHEQKDNGAENCNGSLDEETKNSYSFEDDRDAQIWQIPEPEVPEDDMEGSVAFNDDDDDDECGDGTKWGKPSSLSPMRDEGSGSYRFKEERQRAMDEVINGKFKTIVCQLLKSVGISSAGEDGQTWVDIVTSLSWEAASFLKPEAVGCKAMDPDGYVKVKCIATGVRSQSQLVKGLVFKKHAAHKHMATKYKNPKLLLVRGVLGQSSSGLSSFDLMEQEKDYLKSVIETIELCHPNVILVEKSVSRDIQESILSKGMTLVFDMKLHCLERVARCTGSPILSSDTLMGQKLKQCDSFHIEKFVEEHTGFGEGGKKPSKTLMFLEGCPTRLGCTILLKGANSDELKRIKCVVQCAVVMAYHLILETSFLVDQKAMFSTIPFAGAATVLSTEVANVLSTDHQAPQLGSDNSCIPCLEGASVETGLPTVDIPISNGFHDGASLSSPFYEPYNPAILTGFSSLSDSLKKVIGDTFPLASSSYQSLSTYFGFDGRESNNDHNAKPFSGSTSHKAVDHYTIEDKGSSDEEKSLDGGQSPLSLVCSEGPLDMKKDSDNDEKKIHSKDGINGVLDSQSILVLMSRRNALRGTICEQSHFSHIMFYKNFDVPLGKFLNDNLLNQRSQCSICGQLPEAHFYYYAHHNKQLTIQVRRLPDKKHLPGEAEGKLWMWSHCGKCKPGNKVSKSSKRVLISTAARGLSFGKFLELGFSHHSSKLSSCGHSLHWDFLYFFGLGPMAAMFKYSPFTTYTVSVPPEKIQFSTLIRQDWLTKEIKDVYMKGMLLFTEVENSLKKVKPQFEGMTLNIQGSLKVFSDIEEMLKQERTEFEVNIQKVAGKNGNSDQALYKFLNLNRLLWELLLESCIWDRRIHSLLSPNTLMVDSGVTKEAIGEQMKLKIDESAAEGNVRNNGIIGKSDIVLDKDANTQELNTSVENQYSTKEIPVEATGDGSNAKRLTSQETDVIPDGSSHCCSDNGYAENFPVPEHLQVDRIVPISSNVNCDSIADSNLVKKVTLLNSLSSVLEYSDKWFWAPFAEIREIDVKEIQRIYLQKFESISSYTAEHLPTIYQLITEEGQRLHIPLGSDAYIVSDYEGELSSIIACALVQLKDLPLLAEISSDDVKGVGSIAYKTIESLHSFARIPTISSSTWSSTGSSDSDSVHSSLEDLRFSSFDGSSLLESLATPGALHPVVPLGKSLGKDRYTVLCPYAKQFRDLRSCCCASELDYIASLGRCRNWDAKGGKSKSFFAKTLDDRLIIKEIKKTEFESFMKFAEDYFKHMKQSFELGNQTCLTKVLGIYQVIVRNTKGGKESRHDLMVMENLTFGRNITRQYDLKGALRARYNSAADGSGDVLLDQNFVDDMNSSPLYVSTTAKRVLERAVWNDTTFLDSINVMDYSLLVGVDTQKRELVCGIIDYLRQYTWDKQLETWVKSSLAPKNVLPTVISPIEYKRRFRRFMTSHFLVVPDNWCSNATSEQCQLCGVKDNSSPPNSQNKEGLSGFSA</sequence>